<proteinExistence type="predicted"/>
<evidence type="ECO:0008006" key="3">
    <source>
        <dbReference type="Google" id="ProtNLM"/>
    </source>
</evidence>
<dbReference type="EMBL" id="BHVQ01000095">
    <property type="protein sequence ID" value="GCA81961.1"/>
    <property type="molecule type" value="Genomic_DNA"/>
</dbReference>
<dbReference type="AlphaFoldDB" id="A0A5A5S8X4"/>
<evidence type="ECO:0000313" key="1">
    <source>
        <dbReference type="EMBL" id="GCA81961.1"/>
    </source>
</evidence>
<reference evidence="1 2" key="1">
    <citation type="submission" date="2018-09" db="EMBL/GenBank/DDBJ databases">
        <title>Evolutionary history of phycoerythrin pigmentation in the water bloom-forming cyanobacterium Microcystis aeruginosa.</title>
        <authorList>
            <person name="Tanabe Y."/>
            <person name="Tanabe Y."/>
            <person name="Yamaguchi H."/>
        </authorList>
    </citation>
    <scope>NUCLEOTIDE SEQUENCE [LARGE SCALE GENOMIC DNA]</scope>
    <source>
        <strain evidence="1 2">NIES-2521</strain>
    </source>
</reference>
<organism evidence="1 2">
    <name type="scientific">Microcystis aeruginosa NIES-2521</name>
    <dbReference type="NCBI Taxonomy" id="2303983"/>
    <lineage>
        <taxon>Bacteria</taxon>
        <taxon>Bacillati</taxon>
        <taxon>Cyanobacteriota</taxon>
        <taxon>Cyanophyceae</taxon>
        <taxon>Oscillatoriophycideae</taxon>
        <taxon>Chroococcales</taxon>
        <taxon>Microcystaceae</taxon>
        <taxon>Microcystis</taxon>
    </lineage>
</organism>
<dbReference type="RefSeq" id="WP_253852445.1">
    <property type="nucleotide sequence ID" value="NZ_BHVQ01000095.1"/>
</dbReference>
<gene>
    <name evidence="1" type="ORF">MiTs_03983</name>
</gene>
<sequence length="114" mass="13028">MLMKQLMEQSKGKSSRQRGVILTSIGYQKLHRAKVNWEIKQNTRCTLDILSQQTGLTANTLSKIFSRSVAVDKRSLWVCFSAFNLDLDGQDYLSSFTLAYKDGQFSHWGINMNC</sequence>
<dbReference type="Proteomes" id="UP000324689">
    <property type="component" value="Unassembled WGS sequence"/>
</dbReference>
<accession>A0A5A5S8X4</accession>
<protein>
    <recommendedName>
        <fullName evidence="3">HTH cro/C1-type domain-containing protein</fullName>
    </recommendedName>
</protein>
<name>A0A5A5S8X4_MICAE</name>
<comment type="caution">
    <text evidence="1">The sequence shown here is derived from an EMBL/GenBank/DDBJ whole genome shotgun (WGS) entry which is preliminary data.</text>
</comment>
<evidence type="ECO:0000313" key="2">
    <source>
        <dbReference type="Proteomes" id="UP000324689"/>
    </source>
</evidence>